<evidence type="ECO:0000259" key="9">
    <source>
        <dbReference type="PROSITE" id="PS50076"/>
    </source>
</evidence>
<dbReference type="Pfam" id="PF00226">
    <property type="entry name" value="DnaJ"/>
    <property type="match status" value="1"/>
</dbReference>
<protein>
    <recommendedName>
        <fullName evidence="9">J domain-containing protein</fullName>
    </recommendedName>
</protein>
<dbReference type="Gene3D" id="2.60.260.20">
    <property type="entry name" value="Urease metallochaperone UreE, N-terminal domain"/>
    <property type="match status" value="2"/>
</dbReference>
<dbReference type="InterPro" id="IPR036869">
    <property type="entry name" value="J_dom_sf"/>
</dbReference>
<keyword evidence="6" id="KW-0862">Zinc</keyword>
<keyword evidence="3" id="KW-0479">Metal-binding</keyword>
<reference evidence="10" key="1">
    <citation type="submission" date="2018-05" db="EMBL/GenBank/DDBJ databases">
        <authorList>
            <person name="Lanie J.A."/>
            <person name="Ng W.-L."/>
            <person name="Kazmierczak K.M."/>
            <person name="Andrzejewski T.M."/>
            <person name="Davidsen T.M."/>
            <person name="Wayne K.J."/>
            <person name="Tettelin H."/>
            <person name="Glass J.I."/>
            <person name="Rusch D."/>
            <person name="Podicherti R."/>
            <person name="Tsui H.-C.T."/>
            <person name="Winkler M.E."/>
        </authorList>
    </citation>
    <scope>NUCLEOTIDE SEQUENCE</scope>
</reference>
<dbReference type="GO" id="GO:0051082">
    <property type="term" value="F:unfolded protein binding"/>
    <property type="evidence" value="ECO:0007669"/>
    <property type="project" value="InterPro"/>
</dbReference>
<keyword evidence="2" id="KW-0235">DNA replication</keyword>
<dbReference type="AlphaFoldDB" id="A0A381X466"/>
<dbReference type="SUPFAM" id="SSF46565">
    <property type="entry name" value="Chaperone J-domain"/>
    <property type="match status" value="1"/>
</dbReference>
<dbReference type="PRINTS" id="PR00625">
    <property type="entry name" value="JDOMAIN"/>
</dbReference>
<dbReference type="Pfam" id="PF00684">
    <property type="entry name" value="DnaJ_CXXCXGXG"/>
    <property type="match status" value="1"/>
</dbReference>
<keyword evidence="8" id="KW-0143">Chaperone</keyword>
<dbReference type="Gene3D" id="1.10.287.110">
    <property type="entry name" value="DnaJ domain"/>
    <property type="match status" value="1"/>
</dbReference>
<dbReference type="GO" id="GO:0042026">
    <property type="term" value="P:protein refolding"/>
    <property type="evidence" value="ECO:0007669"/>
    <property type="project" value="TreeGrafter"/>
</dbReference>
<dbReference type="GO" id="GO:0006260">
    <property type="term" value="P:DNA replication"/>
    <property type="evidence" value="ECO:0007669"/>
    <property type="project" value="UniProtKB-KW"/>
</dbReference>
<evidence type="ECO:0000256" key="4">
    <source>
        <dbReference type="ARBA" id="ARBA00022737"/>
    </source>
</evidence>
<dbReference type="SUPFAM" id="SSF57938">
    <property type="entry name" value="DnaJ/Hsp40 cysteine-rich domain"/>
    <property type="match status" value="1"/>
</dbReference>
<feature type="non-terminal residue" evidence="10">
    <location>
        <position position="304"/>
    </location>
</feature>
<feature type="non-terminal residue" evidence="10">
    <location>
        <position position="1"/>
    </location>
</feature>
<sequence length="304" mass="32455">VSKSADQDEIKKAYRKLALKYHPDKNPDNKEAERMFKEAAEAYGVLSDGQKRARYDQFGHAGVGMGDGGGPGGFSGGVHMSMDDIFSQFGDIFGGSPFESFFGGGSGRRRSRGRGSDIRITLRLTFEEIAQGIEKKIKIKRSVVAQGAEFITCPTCHGQGQVSTVQNTILGQMRSASVCPHCEGSGKRIGNRPPGAGPDGMIKKEKTIKINVPAGVEEGNYMTVSGQGNEDISGSPGDLIVVFDEADHPYFVRDGEHVLLELHISYPTAVLGGKIEIPTVDGKAGLKIPAGIQSGQVLRMKGKG</sequence>
<evidence type="ECO:0000256" key="7">
    <source>
        <dbReference type="ARBA" id="ARBA00023016"/>
    </source>
</evidence>
<accession>A0A381X466</accession>
<evidence type="ECO:0000256" key="1">
    <source>
        <dbReference type="ARBA" id="ARBA00022490"/>
    </source>
</evidence>
<dbReference type="InterPro" id="IPR001623">
    <property type="entry name" value="DnaJ_domain"/>
</dbReference>
<dbReference type="GO" id="GO:0008270">
    <property type="term" value="F:zinc ion binding"/>
    <property type="evidence" value="ECO:0007669"/>
    <property type="project" value="UniProtKB-KW"/>
</dbReference>
<dbReference type="PANTHER" id="PTHR43096">
    <property type="entry name" value="DNAJ HOMOLOG 1, MITOCHONDRIAL-RELATED"/>
    <property type="match status" value="1"/>
</dbReference>
<proteinExistence type="predicted"/>
<organism evidence="10">
    <name type="scientific">marine metagenome</name>
    <dbReference type="NCBI Taxonomy" id="408172"/>
    <lineage>
        <taxon>unclassified sequences</taxon>
        <taxon>metagenomes</taxon>
        <taxon>ecological metagenomes</taxon>
    </lineage>
</organism>
<dbReference type="Gene3D" id="2.10.230.10">
    <property type="entry name" value="Heat shock protein DnaJ, cysteine-rich domain"/>
    <property type="match status" value="1"/>
</dbReference>
<dbReference type="GO" id="GO:0031072">
    <property type="term" value="F:heat shock protein binding"/>
    <property type="evidence" value="ECO:0007669"/>
    <property type="project" value="InterPro"/>
</dbReference>
<dbReference type="PANTHER" id="PTHR43096:SF48">
    <property type="entry name" value="CHAPERONE PROTEIN DNAJ"/>
    <property type="match status" value="1"/>
</dbReference>
<keyword evidence="1" id="KW-0963">Cytoplasm</keyword>
<dbReference type="EMBL" id="UINC01013812">
    <property type="protein sequence ID" value="SVA59410.1"/>
    <property type="molecule type" value="Genomic_DNA"/>
</dbReference>
<keyword evidence="4" id="KW-0677">Repeat</keyword>
<dbReference type="SMART" id="SM00271">
    <property type="entry name" value="DnaJ"/>
    <property type="match status" value="1"/>
</dbReference>
<evidence type="ECO:0000256" key="2">
    <source>
        <dbReference type="ARBA" id="ARBA00022705"/>
    </source>
</evidence>
<evidence type="ECO:0000313" key="10">
    <source>
        <dbReference type="EMBL" id="SVA59410.1"/>
    </source>
</evidence>
<dbReference type="SUPFAM" id="SSF49493">
    <property type="entry name" value="HSP40/DnaJ peptide-binding domain"/>
    <property type="match status" value="2"/>
</dbReference>
<dbReference type="Pfam" id="PF01556">
    <property type="entry name" value="DnaJ_C"/>
    <property type="match status" value="1"/>
</dbReference>
<dbReference type="GO" id="GO:0005737">
    <property type="term" value="C:cytoplasm"/>
    <property type="evidence" value="ECO:0007669"/>
    <property type="project" value="TreeGrafter"/>
</dbReference>
<evidence type="ECO:0000256" key="5">
    <source>
        <dbReference type="ARBA" id="ARBA00022771"/>
    </source>
</evidence>
<dbReference type="CDD" id="cd10747">
    <property type="entry name" value="DnaJ_C"/>
    <property type="match status" value="1"/>
</dbReference>
<feature type="domain" description="J" evidence="9">
    <location>
        <begin position="1"/>
        <end position="59"/>
    </location>
</feature>
<keyword evidence="7" id="KW-0346">Stress response</keyword>
<evidence type="ECO:0000256" key="3">
    <source>
        <dbReference type="ARBA" id="ARBA00022723"/>
    </source>
</evidence>
<dbReference type="CDD" id="cd10719">
    <property type="entry name" value="DnaJ_zf"/>
    <property type="match status" value="1"/>
</dbReference>
<dbReference type="CDD" id="cd06257">
    <property type="entry name" value="DnaJ"/>
    <property type="match status" value="1"/>
</dbReference>
<gene>
    <name evidence="10" type="ORF">METZ01_LOCUS112264</name>
</gene>
<dbReference type="InterPro" id="IPR001305">
    <property type="entry name" value="HSP_DnaJ_Cys-rich_dom"/>
</dbReference>
<dbReference type="InterPro" id="IPR036410">
    <property type="entry name" value="HSP_DnaJ_Cys-rich_dom_sf"/>
</dbReference>
<dbReference type="InterPro" id="IPR008971">
    <property type="entry name" value="HSP40/DnaJ_pept-bd"/>
</dbReference>
<evidence type="ECO:0000256" key="6">
    <source>
        <dbReference type="ARBA" id="ARBA00022833"/>
    </source>
</evidence>
<dbReference type="InterPro" id="IPR002939">
    <property type="entry name" value="DnaJ_C"/>
</dbReference>
<dbReference type="FunFam" id="1.10.287.110:FF:000034">
    <property type="entry name" value="Chaperone protein DnaJ"/>
    <property type="match status" value="1"/>
</dbReference>
<name>A0A381X466_9ZZZZ</name>
<evidence type="ECO:0000256" key="8">
    <source>
        <dbReference type="ARBA" id="ARBA00023186"/>
    </source>
</evidence>
<dbReference type="PROSITE" id="PS50076">
    <property type="entry name" value="DNAJ_2"/>
    <property type="match status" value="1"/>
</dbReference>
<keyword evidence="5" id="KW-0863">Zinc-finger</keyword>